<reference evidence="1 2" key="1">
    <citation type="submission" date="2020-08" db="EMBL/GenBank/DDBJ databases">
        <title>Novel species isolated from subtropical streams in China.</title>
        <authorList>
            <person name="Lu H."/>
        </authorList>
    </citation>
    <scope>NUCLEOTIDE SEQUENCE [LARGE SCALE GENOMIC DNA]</scope>
    <source>
        <strain evidence="1 2">CY18W</strain>
    </source>
</reference>
<name>A0ABR6ZTC4_9BURK</name>
<dbReference type="EMBL" id="JACOGF010000008">
    <property type="protein sequence ID" value="MBC3919074.1"/>
    <property type="molecule type" value="Genomic_DNA"/>
</dbReference>
<proteinExistence type="predicted"/>
<gene>
    <name evidence="1" type="ORF">H8L32_16405</name>
</gene>
<dbReference type="Proteomes" id="UP000650424">
    <property type="component" value="Unassembled WGS sequence"/>
</dbReference>
<evidence type="ECO:0000313" key="2">
    <source>
        <dbReference type="Proteomes" id="UP000650424"/>
    </source>
</evidence>
<dbReference type="Pfam" id="PF06672">
    <property type="entry name" value="DUF1175"/>
    <property type="match status" value="1"/>
</dbReference>
<organism evidence="1 2">
    <name type="scientific">Undibacterium hunanense</name>
    <dbReference type="NCBI Taxonomy" id="2762292"/>
    <lineage>
        <taxon>Bacteria</taxon>
        <taxon>Pseudomonadati</taxon>
        <taxon>Pseudomonadota</taxon>
        <taxon>Betaproteobacteria</taxon>
        <taxon>Burkholderiales</taxon>
        <taxon>Oxalobacteraceae</taxon>
        <taxon>Undibacterium</taxon>
    </lineage>
</organism>
<protein>
    <submittedName>
        <fullName evidence="1">DUF1175 family protein</fullName>
    </submittedName>
</protein>
<evidence type="ECO:0000313" key="1">
    <source>
        <dbReference type="EMBL" id="MBC3919074.1"/>
    </source>
</evidence>
<accession>A0ABR6ZTC4</accession>
<comment type="caution">
    <text evidence="1">The sequence shown here is derived from an EMBL/GenBank/DDBJ whole genome shotgun (WGS) entry which is preliminary data.</text>
</comment>
<keyword evidence="2" id="KW-1185">Reference proteome</keyword>
<sequence length="243" mass="26550">MLASSAALGALGWQRLALAQKVTAPAVPLPLPATLPTASNSKAASPASPSVSSTSIALTPAQSRSFRAWMTRIIAAQLTAGPTPRWQQRDCVGLVRFAVAESLREHDEKWKRANGMLGTALPPEIELDKGTQSVRHQWRLADGSVSAYVSAIEMVQENARFRGKDCNLAAPGDLLFYDQGDAQHLMVWMNSYIAYHTGTVTPADNGLRAVKLRDLQAWRDTRWHPTQDNPNFAGVYRLNFLSA</sequence>
<dbReference type="InterPro" id="IPR009558">
    <property type="entry name" value="DUF1175"/>
</dbReference>